<evidence type="ECO:0000313" key="2">
    <source>
        <dbReference type="EMBL" id="OXU21965.1"/>
    </source>
</evidence>
<proteinExistence type="predicted"/>
<name>A0A232EUD1_9HYME</name>
<keyword evidence="3" id="KW-1185">Reference proteome</keyword>
<comment type="caution">
    <text evidence="2">The sequence shown here is derived from an EMBL/GenBank/DDBJ whole genome shotgun (WGS) entry which is preliminary data.</text>
</comment>
<accession>A0A232EUD1</accession>
<dbReference type="AlphaFoldDB" id="A0A232EUD1"/>
<evidence type="ECO:0000256" key="1">
    <source>
        <dbReference type="SAM" id="MobiDB-lite"/>
    </source>
</evidence>
<evidence type="ECO:0000313" key="3">
    <source>
        <dbReference type="Proteomes" id="UP000215335"/>
    </source>
</evidence>
<dbReference type="EMBL" id="NNAY01002137">
    <property type="protein sequence ID" value="OXU21965.1"/>
    <property type="molecule type" value="Genomic_DNA"/>
</dbReference>
<dbReference type="Proteomes" id="UP000215335">
    <property type="component" value="Unassembled WGS sequence"/>
</dbReference>
<sequence>MVRIQKDKCEIIFTKISSSGSTTTTTAANDNNEKQKQKKRQKKRSSTEHTHEFVNLEYSDTSFLTGVYDSLKDLAEAINNVPELHGHLLIALAKRKRGYYNLRKICECKETHYYSLSKKFKLVLDNSKYKLGVTMVKQFTPPNYIPLLNNMFQNVTIDIRSAW</sequence>
<organism evidence="2 3">
    <name type="scientific">Trichomalopsis sarcophagae</name>
    <dbReference type="NCBI Taxonomy" id="543379"/>
    <lineage>
        <taxon>Eukaryota</taxon>
        <taxon>Metazoa</taxon>
        <taxon>Ecdysozoa</taxon>
        <taxon>Arthropoda</taxon>
        <taxon>Hexapoda</taxon>
        <taxon>Insecta</taxon>
        <taxon>Pterygota</taxon>
        <taxon>Neoptera</taxon>
        <taxon>Endopterygota</taxon>
        <taxon>Hymenoptera</taxon>
        <taxon>Apocrita</taxon>
        <taxon>Proctotrupomorpha</taxon>
        <taxon>Chalcidoidea</taxon>
        <taxon>Pteromalidae</taxon>
        <taxon>Pteromalinae</taxon>
        <taxon>Trichomalopsis</taxon>
    </lineage>
</organism>
<feature type="region of interest" description="Disordered" evidence="1">
    <location>
        <begin position="20"/>
        <end position="49"/>
    </location>
</feature>
<gene>
    <name evidence="2" type="ORF">TSAR_012075</name>
</gene>
<dbReference type="OrthoDB" id="7700903at2759"/>
<protein>
    <submittedName>
        <fullName evidence="2">Uncharacterized protein</fullName>
    </submittedName>
</protein>
<reference evidence="2 3" key="1">
    <citation type="journal article" date="2017" name="Curr. Biol.">
        <title>The Evolution of Venom by Co-option of Single-Copy Genes.</title>
        <authorList>
            <person name="Martinson E.O."/>
            <person name="Mrinalini"/>
            <person name="Kelkar Y.D."/>
            <person name="Chang C.H."/>
            <person name="Werren J.H."/>
        </authorList>
    </citation>
    <scope>NUCLEOTIDE SEQUENCE [LARGE SCALE GENOMIC DNA]</scope>
    <source>
        <strain evidence="2 3">Alberta</strain>
        <tissue evidence="2">Whole body</tissue>
    </source>
</reference>